<sequence>MIRIRTFGMMVLATSFFIFYFTIQLEKTKVVSAVRNVTKMEEFTTMPSLLQTVMVSNELKKIIPQDGAYWNRLLYSALKSLANGENPMKRKLSWLTCREENKKLLQLNVHDFSVYPAVFQRFVQGMNCRLPPVLIDQPDKCQGIGGDNQTLLFAIKSSPRNFERRQAVREAWGRETVYRFGMRVRLVFFLGSTSSDEPDLSTLLSFEASHFGDLLQWDFDESLLNLTLKMNTFLLWTVKNCPSVSFVFSGDDDVFVNTPGLINYLQSLDASKASQLYVGHIINSASPLRDKRSKYYIPPSFYNGPYPAYAGGGGFLFSGSLLHSLYSVAQVVPFFPIDDVYMGMLMKALGISPVRHGGFQTFDVRQQDRENVCVHKGNLLIHQRLPPQILKMWKGINNPLLTC</sequence>
<keyword evidence="6 17" id="KW-0808">Transferase</keyword>
<keyword evidence="13" id="KW-0464">Manganese</keyword>
<evidence type="ECO:0000256" key="7">
    <source>
        <dbReference type="ARBA" id="ARBA00022692"/>
    </source>
</evidence>
<comment type="pathway">
    <text evidence="3">Protein modification; protein glycosylation.</text>
</comment>
<evidence type="ECO:0000256" key="9">
    <source>
        <dbReference type="ARBA" id="ARBA00022989"/>
    </source>
</evidence>
<reference evidence="17" key="1">
    <citation type="submission" date="2016-05" db="EMBL/GenBank/DDBJ databases">
        <authorList>
            <person name="Lavstsen T."/>
            <person name="Jespersen J.S."/>
        </authorList>
    </citation>
    <scope>NUCLEOTIDE SEQUENCE</scope>
    <source>
        <tissue evidence="17">Brain</tissue>
    </source>
</reference>
<dbReference type="Gene3D" id="3.90.550.50">
    <property type="match status" value="1"/>
</dbReference>
<dbReference type="EC" id="2.4.1.-" evidence="16"/>
<evidence type="ECO:0000256" key="13">
    <source>
        <dbReference type="ARBA" id="ARBA00023211"/>
    </source>
</evidence>
<dbReference type="GO" id="GO:0030311">
    <property type="term" value="P:poly-N-acetyllactosamine biosynthetic process"/>
    <property type="evidence" value="ECO:0007669"/>
    <property type="project" value="TreeGrafter"/>
</dbReference>
<dbReference type="AlphaFoldDB" id="A0A1A8BN24"/>
<evidence type="ECO:0000256" key="10">
    <source>
        <dbReference type="ARBA" id="ARBA00023034"/>
    </source>
</evidence>
<evidence type="ECO:0000256" key="15">
    <source>
        <dbReference type="ARBA" id="ARBA00065824"/>
    </source>
</evidence>
<keyword evidence="11" id="KW-0472">Membrane</keyword>
<evidence type="ECO:0000256" key="8">
    <source>
        <dbReference type="ARBA" id="ARBA00022968"/>
    </source>
</evidence>
<dbReference type="Pfam" id="PF01762">
    <property type="entry name" value="Galactosyl_T"/>
    <property type="match status" value="1"/>
</dbReference>
<protein>
    <recommendedName>
        <fullName evidence="16">Hexosyltransferase</fullName>
        <ecNumber evidence="16">2.4.1.-</ecNumber>
    </recommendedName>
</protein>
<evidence type="ECO:0000256" key="16">
    <source>
        <dbReference type="RuleBase" id="RU363063"/>
    </source>
</evidence>
<dbReference type="GO" id="GO:0000139">
    <property type="term" value="C:Golgi membrane"/>
    <property type="evidence" value="ECO:0007669"/>
    <property type="project" value="UniProtKB-SubCell"/>
</dbReference>
<dbReference type="GO" id="GO:0008532">
    <property type="term" value="F:N-acetyllactosaminide beta-1,3-N-acetylglucosaminyltransferase activity"/>
    <property type="evidence" value="ECO:0007669"/>
    <property type="project" value="UniProtKB-EC"/>
</dbReference>
<dbReference type="GO" id="GO:0006493">
    <property type="term" value="P:protein O-linked glycosylation"/>
    <property type="evidence" value="ECO:0007669"/>
    <property type="project" value="TreeGrafter"/>
</dbReference>
<comment type="subcellular location">
    <subcellularLocation>
        <location evidence="2 16">Golgi apparatus membrane</location>
        <topology evidence="2 16">Single-pass type II membrane protein</topology>
    </subcellularLocation>
</comment>
<gene>
    <name evidence="17" type="primary">B3GNT2L</name>
</gene>
<evidence type="ECO:0000256" key="5">
    <source>
        <dbReference type="ARBA" id="ARBA00022676"/>
    </source>
</evidence>
<evidence type="ECO:0000256" key="1">
    <source>
        <dbReference type="ARBA" id="ARBA00001936"/>
    </source>
</evidence>
<keyword evidence="8" id="KW-0735">Signal-anchor</keyword>
<evidence type="ECO:0000256" key="6">
    <source>
        <dbReference type="ARBA" id="ARBA00022679"/>
    </source>
</evidence>
<comment type="subunit">
    <text evidence="15">Interacts with B3GNT8; this interaction greatly increases B3GNT2 catalytic activity, independently of B3GNT8 enzymatic activity.</text>
</comment>
<evidence type="ECO:0000313" key="17">
    <source>
        <dbReference type="EMBL" id="SBP67915.1"/>
    </source>
</evidence>
<dbReference type="FunFam" id="3.90.550.50:FF:000010">
    <property type="entry name" value="Hexosyltransferase"/>
    <property type="match status" value="1"/>
</dbReference>
<evidence type="ECO:0000256" key="11">
    <source>
        <dbReference type="ARBA" id="ARBA00023136"/>
    </source>
</evidence>
<reference evidence="17" key="2">
    <citation type="submission" date="2016-06" db="EMBL/GenBank/DDBJ databases">
        <title>The genome of a short-lived fish provides insights into sex chromosome evolution and the genetic control of aging.</title>
        <authorList>
            <person name="Reichwald K."/>
            <person name="Felder M."/>
            <person name="Petzold A."/>
            <person name="Koch P."/>
            <person name="Groth M."/>
            <person name="Platzer M."/>
        </authorList>
    </citation>
    <scope>NUCLEOTIDE SEQUENCE</scope>
    <source>
        <tissue evidence="17">Brain</tissue>
    </source>
</reference>
<dbReference type="PANTHER" id="PTHR11214">
    <property type="entry name" value="BETA-1,3-N-ACETYLGLUCOSAMINYLTRANSFERASE"/>
    <property type="match status" value="1"/>
</dbReference>
<keyword evidence="9" id="KW-1133">Transmembrane helix</keyword>
<evidence type="ECO:0000256" key="2">
    <source>
        <dbReference type="ARBA" id="ARBA00004323"/>
    </source>
</evidence>
<name>A0A1A8BN24_NOTKA</name>
<comment type="catalytic activity">
    <reaction evidence="14">
        <text>a beta-D-galactosyl-(1-&gt;4)-N-acetyl-beta-D-glucosaminyl derivative + UDP-N-acetyl-alpha-D-glucosamine = an N-acetyl-beta-D-glucosaminyl-(1-&gt;3)-beta-D-galactosyl-(1-&gt;4)-N-acetyl-beta-D-glucosaminyl derivative + UDP + H(+)</text>
        <dbReference type="Rhea" id="RHEA:14389"/>
        <dbReference type="ChEBI" id="CHEBI:15378"/>
        <dbReference type="ChEBI" id="CHEBI:57705"/>
        <dbReference type="ChEBI" id="CHEBI:58223"/>
        <dbReference type="ChEBI" id="CHEBI:133507"/>
        <dbReference type="ChEBI" id="CHEBI:134090"/>
        <dbReference type="EC" id="2.4.1.149"/>
    </reaction>
</comment>
<comment type="similarity">
    <text evidence="4 16">Belongs to the glycosyltransferase 31 family.</text>
</comment>
<dbReference type="InterPro" id="IPR002659">
    <property type="entry name" value="Glyco_trans_31"/>
</dbReference>
<proteinExistence type="inferred from homology"/>
<evidence type="ECO:0000256" key="3">
    <source>
        <dbReference type="ARBA" id="ARBA00004922"/>
    </source>
</evidence>
<organism evidence="17">
    <name type="scientific">Nothobranchius kadleci</name>
    <name type="common">African annual killifish</name>
    <dbReference type="NCBI Taxonomy" id="1051664"/>
    <lineage>
        <taxon>Eukaryota</taxon>
        <taxon>Metazoa</taxon>
        <taxon>Chordata</taxon>
        <taxon>Craniata</taxon>
        <taxon>Vertebrata</taxon>
        <taxon>Euteleostomi</taxon>
        <taxon>Actinopterygii</taxon>
        <taxon>Neopterygii</taxon>
        <taxon>Teleostei</taxon>
        <taxon>Neoteleostei</taxon>
        <taxon>Acanthomorphata</taxon>
        <taxon>Ovalentaria</taxon>
        <taxon>Atherinomorphae</taxon>
        <taxon>Cyprinodontiformes</taxon>
        <taxon>Nothobranchiidae</taxon>
        <taxon>Nothobranchius</taxon>
    </lineage>
</organism>
<dbReference type="EMBL" id="HADZ01003974">
    <property type="protein sequence ID" value="SBP67915.1"/>
    <property type="molecule type" value="Transcribed_RNA"/>
</dbReference>
<keyword evidence="10 16" id="KW-0333">Golgi apparatus</keyword>
<evidence type="ECO:0000256" key="14">
    <source>
        <dbReference type="ARBA" id="ARBA00050470"/>
    </source>
</evidence>
<dbReference type="PANTHER" id="PTHR11214:SF87">
    <property type="entry name" value="UDP-GLCNAC:BETAGAL BETA-1,3-N-ACETYLGLUCOSAMINYLTRANSFERASE 8"/>
    <property type="match status" value="1"/>
</dbReference>
<evidence type="ECO:0000256" key="12">
    <source>
        <dbReference type="ARBA" id="ARBA00023180"/>
    </source>
</evidence>
<keyword evidence="7" id="KW-0812">Transmembrane</keyword>
<comment type="cofactor">
    <cofactor evidence="1">
        <name>Mn(2+)</name>
        <dbReference type="ChEBI" id="CHEBI:29035"/>
    </cofactor>
</comment>
<keyword evidence="12" id="KW-0325">Glycoprotein</keyword>
<evidence type="ECO:0000256" key="4">
    <source>
        <dbReference type="ARBA" id="ARBA00008661"/>
    </source>
</evidence>
<keyword evidence="5 16" id="KW-0328">Glycosyltransferase</keyword>
<accession>A0A1A8BN24</accession>
<dbReference type="GO" id="GO:0016262">
    <property type="term" value="F:protein N-acetylglucosaminyltransferase activity"/>
    <property type="evidence" value="ECO:0007669"/>
    <property type="project" value="TreeGrafter"/>
</dbReference>